<dbReference type="InterPro" id="IPR034032">
    <property type="entry name" value="Zn_MMP-like_bac"/>
</dbReference>
<dbReference type="Pfam" id="PF16313">
    <property type="entry name" value="DUF4953"/>
    <property type="match status" value="1"/>
</dbReference>
<dbReference type="InterPro" id="IPR033413">
    <property type="entry name" value="DUF5117"/>
</dbReference>
<dbReference type="PANTHER" id="PTHR38478:SF1">
    <property type="entry name" value="ZINC DEPENDENT METALLOPROTEASE DOMAIN LIPOPROTEIN"/>
    <property type="match status" value="1"/>
</dbReference>
<keyword evidence="7" id="KW-1185">Reference proteome</keyword>
<dbReference type="EMBL" id="JBHUHV010000014">
    <property type="protein sequence ID" value="MFD2065974.1"/>
    <property type="molecule type" value="Genomic_DNA"/>
</dbReference>
<name>A0ABW4WT80_9BACT</name>
<protein>
    <submittedName>
        <fullName evidence="6">Zinc-dependent metalloprotease</fullName>
    </submittedName>
</protein>
<accession>A0ABW4WT80</accession>
<feature type="region of interest" description="Disordered" evidence="1">
    <location>
        <begin position="514"/>
        <end position="533"/>
    </location>
</feature>
<comment type="caution">
    <text evidence="6">The sequence shown here is derived from an EMBL/GenBank/DDBJ whole genome shotgun (WGS) entry which is preliminary data.</text>
</comment>
<dbReference type="Proteomes" id="UP001597369">
    <property type="component" value="Unassembled WGS sequence"/>
</dbReference>
<evidence type="ECO:0000259" key="5">
    <source>
        <dbReference type="Pfam" id="PF17162"/>
    </source>
</evidence>
<dbReference type="Pfam" id="PF17148">
    <property type="entry name" value="DUF5117"/>
    <property type="match status" value="1"/>
</dbReference>
<dbReference type="InterPro" id="IPR024079">
    <property type="entry name" value="MetalloPept_cat_dom_sf"/>
</dbReference>
<dbReference type="PANTHER" id="PTHR38478">
    <property type="entry name" value="PEPTIDASE M1A AND M12B"/>
    <property type="match status" value="1"/>
</dbReference>
<evidence type="ECO:0000313" key="6">
    <source>
        <dbReference type="EMBL" id="MFD2065974.1"/>
    </source>
</evidence>
<keyword evidence="6" id="KW-0378">Hydrolase</keyword>
<evidence type="ECO:0000259" key="3">
    <source>
        <dbReference type="Pfam" id="PF16313"/>
    </source>
</evidence>
<keyword evidence="2" id="KW-0732">Signal</keyword>
<evidence type="ECO:0000313" key="7">
    <source>
        <dbReference type="Proteomes" id="UP001597369"/>
    </source>
</evidence>
<reference evidence="7" key="1">
    <citation type="journal article" date="2019" name="Int. J. Syst. Evol. Microbiol.">
        <title>The Global Catalogue of Microorganisms (GCM) 10K type strain sequencing project: providing services to taxonomists for standard genome sequencing and annotation.</title>
        <authorList>
            <consortium name="The Broad Institute Genomics Platform"/>
            <consortium name="The Broad Institute Genome Sequencing Center for Infectious Disease"/>
            <person name="Wu L."/>
            <person name="Ma J."/>
        </authorList>
    </citation>
    <scope>NUCLEOTIDE SEQUENCE [LARGE SCALE GENOMIC DNA]</scope>
    <source>
        <strain evidence="7">JCM 16545</strain>
    </source>
</reference>
<organism evidence="6 7">
    <name type="scientific">Pontibacter silvestris</name>
    <dbReference type="NCBI Taxonomy" id="2305183"/>
    <lineage>
        <taxon>Bacteria</taxon>
        <taxon>Pseudomonadati</taxon>
        <taxon>Bacteroidota</taxon>
        <taxon>Cytophagia</taxon>
        <taxon>Cytophagales</taxon>
        <taxon>Hymenobacteraceae</taxon>
        <taxon>Pontibacter</taxon>
    </lineage>
</organism>
<dbReference type="CDD" id="cd04276">
    <property type="entry name" value="ZnMc_MMP_like_2"/>
    <property type="match status" value="1"/>
</dbReference>
<feature type="chain" id="PRO_5046873313" evidence="2">
    <location>
        <begin position="26"/>
        <end position="817"/>
    </location>
</feature>
<proteinExistence type="predicted"/>
<evidence type="ECO:0000256" key="2">
    <source>
        <dbReference type="SAM" id="SignalP"/>
    </source>
</evidence>
<evidence type="ECO:0000256" key="1">
    <source>
        <dbReference type="SAM" id="MobiDB-lite"/>
    </source>
</evidence>
<feature type="domain" description="DUF5117" evidence="4">
    <location>
        <begin position="87"/>
        <end position="280"/>
    </location>
</feature>
<keyword evidence="6" id="KW-0482">Metalloprotease</keyword>
<dbReference type="Pfam" id="PF17162">
    <property type="entry name" value="DUF5118"/>
    <property type="match status" value="1"/>
</dbReference>
<feature type="domain" description="EcxA zinc-binding" evidence="3">
    <location>
        <begin position="406"/>
        <end position="715"/>
    </location>
</feature>
<feature type="domain" description="DUF5118" evidence="5">
    <location>
        <begin position="36"/>
        <end position="75"/>
    </location>
</feature>
<keyword evidence="6" id="KW-0645">Protease</keyword>
<dbReference type="InterPro" id="IPR032534">
    <property type="entry name" value="EcxA_zinc-bd"/>
</dbReference>
<dbReference type="RefSeq" id="WP_229962188.1">
    <property type="nucleotide sequence ID" value="NZ_JAJJWI010000019.1"/>
</dbReference>
<evidence type="ECO:0000259" key="4">
    <source>
        <dbReference type="Pfam" id="PF17148"/>
    </source>
</evidence>
<dbReference type="InterPro" id="IPR033428">
    <property type="entry name" value="DUF5118"/>
</dbReference>
<dbReference type="GO" id="GO:0008237">
    <property type="term" value="F:metallopeptidase activity"/>
    <property type="evidence" value="ECO:0007669"/>
    <property type="project" value="UniProtKB-KW"/>
</dbReference>
<dbReference type="Gene3D" id="3.40.390.10">
    <property type="entry name" value="Collagenase (Catalytic Domain)"/>
    <property type="match status" value="1"/>
</dbReference>
<gene>
    <name evidence="6" type="ORF">ACFSKU_03705</name>
</gene>
<sequence length="817" mass="91069">MTTPFTKKLWLLLLLLPLMASTVLAQQLPGIASKTAGMKKYPGYFTFYLDEANGKIWLEVDKLNKEFLYVNSLPAGLGSNDIGLDRGQLDGERVVYFSKQGPKIMLVQPNLSYRASTDNQNEKRAVEESFAQSIIWGFKAEAAEGEKVLVDATDFLLRDAHNVIGSIRRTKQGTYRLDPSRSALYLPRTKNFAKNTEFEATLTFTGGDDAGRFVYEVAPDVQALTLRQHHSFIELPDNNYTPRVLDPRAGFFGITYFDFATPVGDDIEKRFIARHRLQKKNPSAAVSEPVKPIVYYIDNGAPEPIRSALLEGARWWNQAFEAAGYKNAFRAEILPDTADPMDIRYNMIQWVHRSTRGWSYGSSVTDPRTGEIIKGHVTLGSLRVRQDYLIAEGLLAPYKEGKPASDEMMTMALARIRQLSAHELGHTLGLQHNYAASVNNRASVMDYPHPLVQLSNNGQIDLANAYDTGIGEWDKVAVTYGYQDFPEGTNEKSALDNILQNSINSGLQFITDRDSRATGGAHPQAHLWDNGPDAPEELKHVLEVRKQALQNFSEENIKEGMPYALLEDVLVPIYNYHRYQTEATAKLVGGVNYTYALRGDEQTITEPLDKKTQQKALDALLATLQPDVLTVPEHIIKLIPPRPPGFRTTRELFNKRTGLTFDPLAAAEASADFTVSMLLHPERTARLVELQARGNSLGLNEVVDQLVKNTFKAPRKDGLASQVQQQTEQVVLTHLIALANNEGTSYGARAEANLALNNLNDYLNRQTRRMGDSPYKAHLVYAMKRIENPEMAPVKLPEHKELAPGAPIGSGAELGCE</sequence>
<feature type="signal peptide" evidence="2">
    <location>
        <begin position="1"/>
        <end position="25"/>
    </location>
</feature>
<dbReference type="SUPFAM" id="SSF55486">
    <property type="entry name" value="Metalloproteases ('zincins'), catalytic domain"/>
    <property type="match status" value="1"/>
</dbReference>